<dbReference type="InParanoid" id="A0A0H2RJL1"/>
<organism evidence="4 5">
    <name type="scientific">Schizopora paradoxa</name>
    <dbReference type="NCBI Taxonomy" id="27342"/>
    <lineage>
        <taxon>Eukaryota</taxon>
        <taxon>Fungi</taxon>
        <taxon>Dikarya</taxon>
        <taxon>Basidiomycota</taxon>
        <taxon>Agaricomycotina</taxon>
        <taxon>Agaricomycetes</taxon>
        <taxon>Hymenochaetales</taxon>
        <taxon>Schizoporaceae</taxon>
        <taxon>Schizopora</taxon>
    </lineage>
</organism>
<feature type="domain" description="DUF6534" evidence="3">
    <location>
        <begin position="164"/>
        <end position="249"/>
    </location>
</feature>
<feature type="transmembrane region" description="Helical" evidence="2">
    <location>
        <begin position="199"/>
        <end position="219"/>
    </location>
</feature>
<gene>
    <name evidence="4" type="ORF">SCHPADRAFT_430253</name>
</gene>
<evidence type="ECO:0000313" key="4">
    <source>
        <dbReference type="EMBL" id="KLO12200.1"/>
    </source>
</evidence>
<dbReference type="OrthoDB" id="3223377at2759"/>
<keyword evidence="5" id="KW-1185">Reference proteome</keyword>
<dbReference type="EMBL" id="KQ085982">
    <property type="protein sequence ID" value="KLO12200.1"/>
    <property type="molecule type" value="Genomic_DNA"/>
</dbReference>
<proteinExistence type="predicted"/>
<dbReference type="AlphaFoldDB" id="A0A0H2RJL1"/>
<dbReference type="PANTHER" id="PTHR40465">
    <property type="entry name" value="CHROMOSOME 1, WHOLE GENOME SHOTGUN SEQUENCE"/>
    <property type="match status" value="1"/>
</dbReference>
<sequence>MSGGYAATSGPLLLGYLFNWGLFGVLSVQVYLYYLAFPGDRRVTRWLVAGIYTLELTQTVLLTRDAFNTFAIHFGEESYFDKIQLIPLSVPIFSGLVSCAVQMHYGYLLRMLSGSRLLGVTVAILAIVQCSAALVQGIQAFITNDISELPSTAFSSETVWLSGSATCDLLIASAMTFILLKKDTRLPATHALITKLIRVIVETGSLTAISATIQMVLFISLPSKTYFCCVGIALAKLYSNSLLAVLNSRIHIEDRQSGSSAQVVAGSSIAFYVQDTNSRPTALPYSSAFQKTENNVASYVVNVNARRRKEVWDVADGMVSMPMDDAKSESSTATKDLDSVLTKA</sequence>
<accession>A0A0H2RJL1</accession>
<feature type="transmembrane region" description="Helical" evidence="2">
    <location>
        <begin position="12"/>
        <end position="34"/>
    </location>
</feature>
<keyword evidence="2" id="KW-0812">Transmembrane</keyword>
<feature type="transmembrane region" description="Helical" evidence="2">
    <location>
        <begin position="158"/>
        <end position="179"/>
    </location>
</feature>
<reference evidence="4 5" key="1">
    <citation type="submission" date="2015-04" db="EMBL/GenBank/DDBJ databases">
        <title>Complete genome sequence of Schizopora paradoxa KUC8140, a cosmopolitan wood degrader in East Asia.</title>
        <authorList>
            <consortium name="DOE Joint Genome Institute"/>
            <person name="Min B."/>
            <person name="Park H."/>
            <person name="Jang Y."/>
            <person name="Kim J.-J."/>
            <person name="Kim K.H."/>
            <person name="Pangilinan J."/>
            <person name="Lipzen A."/>
            <person name="Riley R."/>
            <person name="Grigoriev I.V."/>
            <person name="Spatafora J.W."/>
            <person name="Choi I.-G."/>
        </authorList>
    </citation>
    <scope>NUCLEOTIDE SEQUENCE [LARGE SCALE GENOMIC DNA]</scope>
    <source>
        <strain evidence="4 5">KUC8140</strain>
    </source>
</reference>
<protein>
    <recommendedName>
        <fullName evidence="3">DUF6534 domain-containing protein</fullName>
    </recommendedName>
</protein>
<feature type="transmembrane region" description="Helical" evidence="2">
    <location>
        <begin position="117"/>
        <end position="138"/>
    </location>
</feature>
<dbReference type="Pfam" id="PF20152">
    <property type="entry name" value="DUF6534"/>
    <property type="match status" value="1"/>
</dbReference>
<evidence type="ECO:0000256" key="1">
    <source>
        <dbReference type="SAM" id="MobiDB-lite"/>
    </source>
</evidence>
<name>A0A0H2RJL1_9AGAM</name>
<evidence type="ECO:0000313" key="5">
    <source>
        <dbReference type="Proteomes" id="UP000053477"/>
    </source>
</evidence>
<dbReference type="InterPro" id="IPR045339">
    <property type="entry name" value="DUF6534"/>
</dbReference>
<evidence type="ECO:0000256" key="2">
    <source>
        <dbReference type="SAM" id="Phobius"/>
    </source>
</evidence>
<keyword evidence="2" id="KW-1133">Transmembrane helix</keyword>
<dbReference type="PANTHER" id="PTHR40465:SF1">
    <property type="entry name" value="DUF6534 DOMAIN-CONTAINING PROTEIN"/>
    <property type="match status" value="1"/>
</dbReference>
<keyword evidence="2" id="KW-0472">Membrane</keyword>
<feature type="region of interest" description="Disordered" evidence="1">
    <location>
        <begin position="323"/>
        <end position="344"/>
    </location>
</feature>
<evidence type="ECO:0000259" key="3">
    <source>
        <dbReference type="Pfam" id="PF20152"/>
    </source>
</evidence>
<dbReference type="Proteomes" id="UP000053477">
    <property type="component" value="Unassembled WGS sequence"/>
</dbReference>